<dbReference type="Gene3D" id="3.40.50.300">
    <property type="entry name" value="P-loop containing nucleotide triphosphate hydrolases"/>
    <property type="match status" value="1"/>
</dbReference>
<dbReference type="InterPro" id="IPR027417">
    <property type="entry name" value="P-loop_NTPase"/>
</dbReference>
<evidence type="ECO:0000313" key="2">
    <source>
        <dbReference type="EMBL" id="EHJ15218.1"/>
    </source>
</evidence>
<comment type="caution">
    <text evidence="2">The sequence shown here is derived from an EMBL/GenBank/DDBJ whole genome shotgun (WGS) entry which is preliminary data.</text>
</comment>
<feature type="domain" description="Helicase/UvrB N-terminal" evidence="1">
    <location>
        <begin position="21"/>
        <end position="70"/>
    </location>
</feature>
<dbReference type="Pfam" id="PF04851">
    <property type="entry name" value="ResIII"/>
    <property type="match status" value="1"/>
</dbReference>
<dbReference type="SUPFAM" id="SSF52540">
    <property type="entry name" value="P-loop containing nucleoside triphosphate hydrolases"/>
    <property type="match status" value="1"/>
</dbReference>
<evidence type="ECO:0000259" key="1">
    <source>
        <dbReference type="Pfam" id="PF04851"/>
    </source>
</evidence>
<name>G5IXW3_CROWT</name>
<accession>G5IXW3</accession>
<protein>
    <recommendedName>
        <fullName evidence="1">Helicase/UvrB N-terminal domain-containing protein</fullName>
    </recommendedName>
</protein>
<sequence>MVATPLQLSLLQKSQPSPVKQLRDYQIQVVEEVCDFWDFGKKSVMLVSPTGSGKILTAIHIIKKFVEQNQRNI</sequence>
<organism evidence="2 3">
    <name type="scientific">Crocosphaera watsonii WH 0003</name>
    <dbReference type="NCBI Taxonomy" id="423471"/>
    <lineage>
        <taxon>Bacteria</taxon>
        <taxon>Bacillati</taxon>
        <taxon>Cyanobacteriota</taxon>
        <taxon>Cyanophyceae</taxon>
        <taxon>Oscillatoriophycideae</taxon>
        <taxon>Chroococcales</taxon>
        <taxon>Aphanothecaceae</taxon>
        <taxon>Crocosphaera</taxon>
    </lineage>
</organism>
<dbReference type="GO" id="GO:0003677">
    <property type="term" value="F:DNA binding"/>
    <property type="evidence" value="ECO:0007669"/>
    <property type="project" value="InterPro"/>
</dbReference>
<dbReference type="InterPro" id="IPR006935">
    <property type="entry name" value="Helicase/UvrB_N"/>
</dbReference>
<gene>
    <name evidence="2" type="ORF">CWATWH0003_0118</name>
</gene>
<dbReference type="EMBL" id="AESD01000019">
    <property type="protein sequence ID" value="EHJ15218.1"/>
    <property type="molecule type" value="Genomic_DNA"/>
</dbReference>
<dbReference type="GO" id="GO:0016787">
    <property type="term" value="F:hydrolase activity"/>
    <property type="evidence" value="ECO:0007669"/>
    <property type="project" value="InterPro"/>
</dbReference>
<dbReference type="GeneID" id="88764087"/>
<dbReference type="RefSeq" id="WP_007308807.1">
    <property type="nucleotide sequence ID" value="NZ_AESD01000019.1"/>
</dbReference>
<reference evidence="2 3" key="1">
    <citation type="journal article" date="2011" name="Front. Microbiol.">
        <title>Two Strains of Crocosphaera watsonii with Highly Conserved Genomes are Distinguished by Strain-Specific Features.</title>
        <authorList>
            <person name="Bench S.R."/>
            <person name="Ilikchyan I.N."/>
            <person name="Tripp H.J."/>
            <person name="Zehr J.P."/>
        </authorList>
    </citation>
    <scope>NUCLEOTIDE SEQUENCE [LARGE SCALE GENOMIC DNA]</scope>
    <source>
        <strain evidence="2 3">WH 0003</strain>
    </source>
</reference>
<evidence type="ECO:0000313" key="3">
    <source>
        <dbReference type="Proteomes" id="UP000003477"/>
    </source>
</evidence>
<dbReference type="PATRIC" id="fig|423471.3.peg.108"/>
<dbReference type="AlphaFoldDB" id="G5IXW3"/>
<dbReference type="GO" id="GO:0005524">
    <property type="term" value="F:ATP binding"/>
    <property type="evidence" value="ECO:0007669"/>
    <property type="project" value="InterPro"/>
</dbReference>
<proteinExistence type="predicted"/>
<dbReference type="Proteomes" id="UP000003477">
    <property type="component" value="Unassembled WGS sequence"/>
</dbReference>